<feature type="compositionally biased region" description="Basic and acidic residues" evidence="1">
    <location>
        <begin position="375"/>
        <end position="396"/>
    </location>
</feature>
<feature type="region of interest" description="Disordered" evidence="1">
    <location>
        <begin position="111"/>
        <end position="189"/>
    </location>
</feature>
<dbReference type="PANTHER" id="PTHR33621:SF2">
    <property type="entry name" value="RIBOSOMAL L1 DOMAIN-CONTAINING PROTEIN"/>
    <property type="match status" value="1"/>
</dbReference>
<name>A0ABD1ZG28_9MARC</name>
<dbReference type="EMBL" id="JBHFFA010000001">
    <property type="protein sequence ID" value="KAL2650032.1"/>
    <property type="molecule type" value="Genomic_DNA"/>
</dbReference>
<reference evidence="2 3" key="1">
    <citation type="submission" date="2024-09" db="EMBL/GenBank/DDBJ databases">
        <title>Chromosome-scale assembly of Riccia fluitans.</title>
        <authorList>
            <person name="Paukszto L."/>
            <person name="Sawicki J."/>
            <person name="Karawczyk K."/>
            <person name="Piernik-Szablinska J."/>
            <person name="Szczecinska M."/>
            <person name="Mazdziarz M."/>
        </authorList>
    </citation>
    <scope>NUCLEOTIDE SEQUENCE [LARGE SCALE GENOMIC DNA]</scope>
    <source>
        <strain evidence="2">Rf_01</strain>
        <tissue evidence="2">Aerial parts of the thallus</tissue>
    </source>
</reference>
<proteinExistence type="predicted"/>
<keyword evidence="3" id="KW-1185">Reference proteome</keyword>
<feature type="region of interest" description="Disordered" evidence="1">
    <location>
        <begin position="290"/>
        <end position="309"/>
    </location>
</feature>
<accession>A0ABD1ZG28</accession>
<feature type="compositionally biased region" description="Basic and acidic residues" evidence="1">
    <location>
        <begin position="269"/>
        <end position="279"/>
    </location>
</feature>
<organism evidence="2 3">
    <name type="scientific">Riccia fluitans</name>
    <dbReference type="NCBI Taxonomy" id="41844"/>
    <lineage>
        <taxon>Eukaryota</taxon>
        <taxon>Viridiplantae</taxon>
        <taxon>Streptophyta</taxon>
        <taxon>Embryophyta</taxon>
        <taxon>Marchantiophyta</taxon>
        <taxon>Marchantiopsida</taxon>
        <taxon>Marchantiidae</taxon>
        <taxon>Marchantiales</taxon>
        <taxon>Ricciaceae</taxon>
        <taxon>Riccia</taxon>
    </lineage>
</organism>
<evidence type="ECO:0000313" key="2">
    <source>
        <dbReference type="EMBL" id="KAL2650032.1"/>
    </source>
</evidence>
<dbReference type="AlphaFoldDB" id="A0ABD1ZG28"/>
<feature type="compositionally biased region" description="Polar residues" evidence="1">
    <location>
        <begin position="290"/>
        <end position="300"/>
    </location>
</feature>
<evidence type="ECO:0000256" key="1">
    <source>
        <dbReference type="SAM" id="MobiDB-lite"/>
    </source>
</evidence>
<dbReference type="Proteomes" id="UP001605036">
    <property type="component" value="Unassembled WGS sequence"/>
</dbReference>
<dbReference type="PANTHER" id="PTHR33621">
    <property type="entry name" value="ASPARTIC/GLUTAMIC ACID-RICH PROTEIN"/>
    <property type="match status" value="1"/>
</dbReference>
<feature type="region of interest" description="Disordered" evidence="1">
    <location>
        <begin position="374"/>
        <end position="409"/>
    </location>
</feature>
<gene>
    <name evidence="2" type="ORF">R1flu_018160</name>
</gene>
<feature type="region of interest" description="Disordered" evidence="1">
    <location>
        <begin position="254"/>
        <end position="279"/>
    </location>
</feature>
<sequence length="615" mass="67145">MDYHSLPRKDLQLLCKKHGIPANKTNLFMAEALTRKRIPLSEVSVNREAEIDVFSVTPLKLAAAKVNGDVGNQSLFTNTPFLMKRSQKNRATPNSSDAVIKDQVEASVATSRVGGTRLFPEEGCSSVSDTSKDAGTPGQRKTTIENDLPGPLREQRKPGRPAKRISVTVKQKPEEKRPALPKSTAGPHHQLEIRLTGKSGVPVNGTNTAHDVTPIPTPVASSGAPQQAERGAAVTGEITAVNAEFVVDTESVLEHEENGCRSPGSSRCRRPDDSALNDERPVQVELASLGSQIETNQLEENGQGEPPPKERFIVKVTFADEVSIKHHKSGAVEKMKLEEHIARRLEITSATGDGNAVEPNWDPKPAPPFVFQASRQEETKPTRGRKAAKENPDLRRKAAKGNSDLRSSVTEIKAPIAGLKHEEAKARNTELKVKPEPKLNCGVPVSSFYSKPSKRARVGASGSKTLDDTKGVVDKVPFSPAEAKLEVRADTFELPAASSHELKILELPEWAKEFKRKQEETIVESSTVADTPNESAKVETAASGDFNMTPLKKIEDKVGELLDRLKAFWRKTDVEAVRPAAEATNEDIGCKELSRRVAVVDMGLRLSTPWERSEF</sequence>
<comment type="caution">
    <text evidence="2">The sequence shown here is derived from an EMBL/GenBank/DDBJ whole genome shotgun (WGS) entry which is preliminary data.</text>
</comment>
<evidence type="ECO:0000313" key="3">
    <source>
        <dbReference type="Proteomes" id="UP001605036"/>
    </source>
</evidence>
<protein>
    <submittedName>
        <fullName evidence="2">Uncharacterized protein</fullName>
    </submittedName>
</protein>